<dbReference type="GO" id="GO:0004252">
    <property type="term" value="F:serine-type endopeptidase activity"/>
    <property type="evidence" value="ECO:0007669"/>
    <property type="project" value="InterPro"/>
</dbReference>
<feature type="transmembrane region" description="Helical" evidence="8">
    <location>
        <begin position="6"/>
        <end position="25"/>
    </location>
</feature>
<evidence type="ECO:0000313" key="12">
    <source>
        <dbReference type="Proteomes" id="UP000296201"/>
    </source>
</evidence>
<dbReference type="InterPro" id="IPR036286">
    <property type="entry name" value="LexA/Signal_pep-like_sf"/>
</dbReference>
<dbReference type="EMBL" id="CP032096">
    <property type="protein sequence ID" value="QBZ82694.1"/>
    <property type="molecule type" value="Genomic_DNA"/>
</dbReference>
<dbReference type="GO" id="GO:0016020">
    <property type="term" value="C:membrane"/>
    <property type="evidence" value="ECO:0007669"/>
    <property type="project" value="UniProtKB-SubCell"/>
</dbReference>
<name>A0A4V1C8Q2_9GAMM</name>
<feature type="active site" evidence="7">
    <location>
        <position position="72"/>
    </location>
</feature>
<dbReference type="InterPro" id="IPR019756">
    <property type="entry name" value="Pept_S26A_signal_pept_1_Ser-AS"/>
</dbReference>
<evidence type="ECO:0000259" key="10">
    <source>
        <dbReference type="Pfam" id="PF10502"/>
    </source>
</evidence>
<keyword evidence="8" id="KW-0812">Transmembrane</keyword>
<evidence type="ECO:0000313" key="11">
    <source>
        <dbReference type="EMBL" id="QBZ82694.1"/>
    </source>
</evidence>
<dbReference type="SUPFAM" id="SSF51306">
    <property type="entry name" value="LexA/Signal peptidase"/>
    <property type="match status" value="1"/>
</dbReference>
<reference evidence="11 12" key="1">
    <citation type="submission" date="2018-08" db="EMBL/GenBank/DDBJ databases">
        <title>Horizontal acquisition of hydrogen conversion ability and other habitat adaptations in Hydrogenovibrio crunogenus strains.</title>
        <authorList>
            <person name="Gonnella G."/>
            <person name="Adam N."/>
            <person name="Perner M."/>
        </authorList>
    </citation>
    <scope>NUCLEOTIDE SEQUENCE [LARGE SCALE GENOMIC DNA]</scope>
    <source>
        <strain evidence="11 12">SP-41</strain>
    </source>
</reference>
<accession>A0A4V1C8Q2</accession>
<comment type="subcellular location">
    <subcellularLocation>
        <location evidence="9">Membrane</location>
        <topology evidence="9">Multi-pass membrane protein</topology>
    </subcellularLocation>
</comment>
<dbReference type="AlphaFoldDB" id="A0A4V1C8Q2"/>
<dbReference type="PROSITE" id="PS00760">
    <property type="entry name" value="SPASE_I_2"/>
    <property type="match status" value="1"/>
</dbReference>
<keyword evidence="8" id="KW-0472">Membrane</keyword>
<dbReference type="GO" id="GO:0009003">
    <property type="term" value="F:signal peptidase activity"/>
    <property type="evidence" value="ECO:0007669"/>
    <property type="project" value="UniProtKB-EC"/>
</dbReference>
<evidence type="ECO:0000256" key="3">
    <source>
        <dbReference type="ARBA" id="ARBA00013208"/>
    </source>
</evidence>
<dbReference type="PROSITE" id="PS00761">
    <property type="entry name" value="SPASE_I_3"/>
    <property type="match status" value="1"/>
</dbReference>
<dbReference type="GO" id="GO:0006465">
    <property type="term" value="P:signal peptide processing"/>
    <property type="evidence" value="ECO:0007669"/>
    <property type="project" value="InterPro"/>
</dbReference>
<dbReference type="OrthoDB" id="9815782at2"/>
<feature type="domain" description="Peptidase S26" evidence="10">
    <location>
        <begin position="42"/>
        <end position="238"/>
    </location>
</feature>
<keyword evidence="6 8" id="KW-0378">Hydrolase</keyword>
<sequence>MSFELILVIITAITGVVVYVDRTVWRPKRERSVTTEKEPILVEYSRSLFPVFLIVLVLRSFVIEPFRIPSGSMYPTLEIGDFIVVNKFAYGIKLPVTQTKILPIGEPKRGDVVVFKYPKDPDVDYIKRVVGLPGDEITYIGRTVFINGKPAKQTFLSEYQGEGSGKVMNGASLMQENLGDASHLILSDREKTSQDMNTVVVPEGHYFMMGDNRDHSNDSRFWGFVPEKNLKGKAFGIWMNWDDGIQFDRIGKGIE</sequence>
<feature type="active site" evidence="7">
    <location>
        <position position="127"/>
    </location>
</feature>
<dbReference type="RefSeq" id="WP_135795381.1">
    <property type="nucleotide sequence ID" value="NZ_CP032096.1"/>
</dbReference>
<feature type="transmembrane region" description="Helical" evidence="8">
    <location>
        <begin position="46"/>
        <end position="63"/>
    </location>
</feature>
<dbReference type="CDD" id="cd06530">
    <property type="entry name" value="S26_SPase_I"/>
    <property type="match status" value="1"/>
</dbReference>
<keyword evidence="8" id="KW-1133">Transmembrane helix</keyword>
<evidence type="ECO:0000256" key="7">
    <source>
        <dbReference type="PIRSR" id="PIRSR600223-1"/>
    </source>
</evidence>
<evidence type="ECO:0000256" key="9">
    <source>
        <dbReference type="RuleBase" id="RU362042"/>
    </source>
</evidence>
<dbReference type="Pfam" id="PF10502">
    <property type="entry name" value="Peptidase_S26"/>
    <property type="match status" value="1"/>
</dbReference>
<dbReference type="NCBIfam" id="TIGR02227">
    <property type="entry name" value="sigpep_I_bact"/>
    <property type="match status" value="1"/>
</dbReference>
<gene>
    <name evidence="11" type="primary">lepB</name>
    <name evidence="11" type="ORF">GHNINEIG_00729</name>
</gene>
<dbReference type="Gene3D" id="2.10.109.10">
    <property type="entry name" value="Umud Fragment, subunit A"/>
    <property type="match status" value="1"/>
</dbReference>
<dbReference type="InterPro" id="IPR019757">
    <property type="entry name" value="Pept_S26A_signal_pept_1_Lys-AS"/>
</dbReference>
<dbReference type="InterPro" id="IPR019758">
    <property type="entry name" value="Pept_S26A_signal_pept_1_CS"/>
</dbReference>
<dbReference type="Proteomes" id="UP000296201">
    <property type="component" value="Chromosome"/>
</dbReference>
<evidence type="ECO:0000256" key="5">
    <source>
        <dbReference type="ARBA" id="ARBA00022670"/>
    </source>
</evidence>
<keyword evidence="12" id="KW-1185">Reference proteome</keyword>
<dbReference type="InterPro" id="IPR019533">
    <property type="entry name" value="Peptidase_S26"/>
</dbReference>
<comment type="catalytic activity">
    <reaction evidence="1 8">
        <text>Cleavage of hydrophobic, N-terminal signal or leader sequences from secreted and periplasmic proteins.</text>
        <dbReference type="EC" id="3.4.21.89"/>
    </reaction>
</comment>
<keyword evidence="5 8" id="KW-0645">Protease</keyword>
<organism evidence="11 12">
    <name type="scientific">Hydrogenovibrio crunogenus</name>
    <dbReference type="NCBI Taxonomy" id="39765"/>
    <lineage>
        <taxon>Bacteria</taxon>
        <taxon>Pseudomonadati</taxon>
        <taxon>Pseudomonadota</taxon>
        <taxon>Gammaproteobacteria</taxon>
        <taxon>Thiotrichales</taxon>
        <taxon>Piscirickettsiaceae</taxon>
        <taxon>Hydrogenovibrio</taxon>
    </lineage>
</organism>
<evidence type="ECO:0000256" key="2">
    <source>
        <dbReference type="ARBA" id="ARBA00009370"/>
    </source>
</evidence>
<protein>
    <recommendedName>
        <fullName evidence="4 8">Signal peptidase I</fullName>
        <ecNumber evidence="3 8">3.4.21.89</ecNumber>
    </recommendedName>
</protein>
<evidence type="ECO:0000256" key="1">
    <source>
        <dbReference type="ARBA" id="ARBA00000677"/>
    </source>
</evidence>
<evidence type="ECO:0000256" key="6">
    <source>
        <dbReference type="ARBA" id="ARBA00022801"/>
    </source>
</evidence>
<evidence type="ECO:0000256" key="4">
    <source>
        <dbReference type="ARBA" id="ARBA00019232"/>
    </source>
</evidence>
<evidence type="ECO:0000256" key="8">
    <source>
        <dbReference type="RuleBase" id="RU003993"/>
    </source>
</evidence>
<dbReference type="PROSITE" id="PS00501">
    <property type="entry name" value="SPASE_I_1"/>
    <property type="match status" value="1"/>
</dbReference>
<dbReference type="PRINTS" id="PR00727">
    <property type="entry name" value="LEADERPTASE"/>
</dbReference>
<dbReference type="PANTHER" id="PTHR43390">
    <property type="entry name" value="SIGNAL PEPTIDASE I"/>
    <property type="match status" value="1"/>
</dbReference>
<comment type="similarity">
    <text evidence="2 9">Belongs to the peptidase S26 family.</text>
</comment>
<dbReference type="EC" id="3.4.21.89" evidence="3 8"/>
<dbReference type="InterPro" id="IPR000223">
    <property type="entry name" value="Pept_S26A_signal_pept_1"/>
</dbReference>
<proteinExistence type="inferred from homology"/>
<dbReference type="PANTHER" id="PTHR43390:SF1">
    <property type="entry name" value="CHLOROPLAST PROCESSING PEPTIDASE"/>
    <property type="match status" value="1"/>
</dbReference>